<name>A0AAD7FT71_9AGAR</name>
<dbReference type="AlphaFoldDB" id="A0AAD7FT71"/>
<dbReference type="EMBL" id="JARKIF010000004">
    <property type="protein sequence ID" value="KAJ7641776.1"/>
    <property type="molecule type" value="Genomic_DNA"/>
</dbReference>
<comment type="caution">
    <text evidence="1">The sequence shown here is derived from an EMBL/GenBank/DDBJ whole genome shotgun (WGS) entry which is preliminary data.</text>
</comment>
<proteinExistence type="predicted"/>
<gene>
    <name evidence="1" type="ORF">FB45DRAFT_361725</name>
</gene>
<dbReference type="PANTHER" id="PTHR42057:SF2">
    <property type="entry name" value="F-BOX DOMAIN PROTEIN (AFU_ORTHOLOGUE AFUA_4G00200)-RELATED"/>
    <property type="match status" value="1"/>
</dbReference>
<organism evidence="1 2">
    <name type="scientific">Roridomyces roridus</name>
    <dbReference type="NCBI Taxonomy" id="1738132"/>
    <lineage>
        <taxon>Eukaryota</taxon>
        <taxon>Fungi</taxon>
        <taxon>Dikarya</taxon>
        <taxon>Basidiomycota</taxon>
        <taxon>Agaricomycotina</taxon>
        <taxon>Agaricomycetes</taxon>
        <taxon>Agaricomycetidae</taxon>
        <taxon>Agaricales</taxon>
        <taxon>Marasmiineae</taxon>
        <taxon>Mycenaceae</taxon>
        <taxon>Roridomyces</taxon>
    </lineage>
</organism>
<reference evidence="1" key="1">
    <citation type="submission" date="2023-03" db="EMBL/GenBank/DDBJ databases">
        <title>Massive genome expansion in bonnet fungi (Mycena s.s.) driven by repeated elements and novel gene families across ecological guilds.</title>
        <authorList>
            <consortium name="Lawrence Berkeley National Laboratory"/>
            <person name="Harder C.B."/>
            <person name="Miyauchi S."/>
            <person name="Viragh M."/>
            <person name="Kuo A."/>
            <person name="Thoen E."/>
            <person name="Andreopoulos B."/>
            <person name="Lu D."/>
            <person name="Skrede I."/>
            <person name="Drula E."/>
            <person name="Henrissat B."/>
            <person name="Morin E."/>
            <person name="Kohler A."/>
            <person name="Barry K."/>
            <person name="LaButti K."/>
            <person name="Morin E."/>
            <person name="Salamov A."/>
            <person name="Lipzen A."/>
            <person name="Mereny Z."/>
            <person name="Hegedus B."/>
            <person name="Baldrian P."/>
            <person name="Stursova M."/>
            <person name="Weitz H."/>
            <person name="Taylor A."/>
            <person name="Grigoriev I.V."/>
            <person name="Nagy L.G."/>
            <person name="Martin F."/>
            <person name="Kauserud H."/>
        </authorList>
    </citation>
    <scope>NUCLEOTIDE SEQUENCE</scope>
    <source>
        <strain evidence="1">9284</strain>
    </source>
</reference>
<dbReference type="PANTHER" id="PTHR42057">
    <property type="entry name" value="F-BOX DOMAIN PROTEIN (AFU_ORTHOLOGUE AFUA_4G00200)"/>
    <property type="match status" value="1"/>
</dbReference>
<evidence type="ECO:0000313" key="1">
    <source>
        <dbReference type="EMBL" id="KAJ7641776.1"/>
    </source>
</evidence>
<dbReference type="Proteomes" id="UP001221142">
    <property type="component" value="Unassembled WGS sequence"/>
</dbReference>
<accession>A0AAD7FT71</accession>
<keyword evidence="2" id="KW-1185">Reference proteome</keyword>
<sequence>MAELPVELFHAILDQLKNDLHTLFKLRLVSKPINELLTPWLFDMIMVWGASVKGAELFRYCGDSVRRAVRMMYIAVGEGPVPGNPNQEPAALVAASRLSGLTSLEDLRLDFAGDWGKKQLDTCMYLKVFETLANSHPPPSLTSLGLINVRAAPDSLYSREDFLTIFRPLKKLEIAANSGDYEDQLDEETFPDPGRVEFWDKSLPNVIRSATALTSLTLRTDHWVGGFPALSFKDVFLPQLTEFVLQRFMFEPAIPDYDIVQFVIRHKDTLTRLDFQHCTIGSSHGGDGGQHDLVWQRPWHAVFTAFAVELGKLTEFAYVAFSEDSSDEEEEENDSEEEGARFLYSVLLVEGGYKIVENEDAAERDRVTLEDLQRLVRARKS</sequence>
<dbReference type="SUPFAM" id="SSF52047">
    <property type="entry name" value="RNI-like"/>
    <property type="match status" value="1"/>
</dbReference>
<evidence type="ECO:0008006" key="3">
    <source>
        <dbReference type="Google" id="ProtNLM"/>
    </source>
</evidence>
<protein>
    <recommendedName>
        <fullName evidence="3">F-box domain-containing protein</fullName>
    </recommendedName>
</protein>
<evidence type="ECO:0000313" key="2">
    <source>
        <dbReference type="Proteomes" id="UP001221142"/>
    </source>
</evidence>